<feature type="transmembrane region" description="Helical" evidence="7">
    <location>
        <begin position="34"/>
        <end position="55"/>
    </location>
</feature>
<gene>
    <name evidence="9" type="ORF">WJT86_09835</name>
</gene>
<protein>
    <submittedName>
        <fullName evidence="9">DedA family protein</fullName>
    </submittedName>
</protein>
<sequence>MDIKSFTDPVILFVQHNAHLAPLVCGLLAFGESLAVVSLVIPASTILLALGALIASANLDFWPIAGAAALGATLGDWVSYEIAKYYKYAVFRVWPLSRNPQMVEKGSAFIQKHGIWAVFIGRFFGPFRAVVPLFAGIFTMPFIPFMIANVASAIIWAIGLLIPGLGLTWLMA</sequence>
<evidence type="ECO:0000256" key="2">
    <source>
        <dbReference type="ARBA" id="ARBA00010792"/>
    </source>
</evidence>
<proteinExistence type="inferred from homology"/>
<dbReference type="InterPro" id="IPR032818">
    <property type="entry name" value="DedA-like"/>
</dbReference>
<evidence type="ECO:0000256" key="3">
    <source>
        <dbReference type="ARBA" id="ARBA00022475"/>
    </source>
</evidence>
<keyword evidence="5 7" id="KW-1133">Transmembrane helix</keyword>
<evidence type="ECO:0000256" key="5">
    <source>
        <dbReference type="ARBA" id="ARBA00022989"/>
    </source>
</evidence>
<dbReference type="EMBL" id="JBBYXI010000003">
    <property type="protein sequence ID" value="MEN3931356.1"/>
    <property type="molecule type" value="Genomic_DNA"/>
</dbReference>
<evidence type="ECO:0000313" key="9">
    <source>
        <dbReference type="EMBL" id="MEN3931356.1"/>
    </source>
</evidence>
<dbReference type="Pfam" id="PF09335">
    <property type="entry name" value="VTT_dom"/>
    <property type="match status" value="1"/>
</dbReference>
<feature type="transmembrane region" description="Helical" evidence="7">
    <location>
        <begin position="153"/>
        <end position="171"/>
    </location>
</feature>
<keyword evidence="4 7" id="KW-0812">Transmembrane</keyword>
<evidence type="ECO:0000256" key="4">
    <source>
        <dbReference type="ARBA" id="ARBA00022692"/>
    </source>
</evidence>
<dbReference type="RefSeq" id="WP_346337387.1">
    <property type="nucleotide sequence ID" value="NZ_JBBYXI010000003.1"/>
</dbReference>
<dbReference type="Proteomes" id="UP001418637">
    <property type="component" value="Unassembled WGS sequence"/>
</dbReference>
<accession>A0ABV0BMD6</accession>
<keyword evidence="6 7" id="KW-0472">Membrane</keyword>
<dbReference type="PANTHER" id="PTHR30353">
    <property type="entry name" value="INNER MEMBRANE PROTEIN DEDA-RELATED"/>
    <property type="match status" value="1"/>
</dbReference>
<evidence type="ECO:0000256" key="1">
    <source>
        <dbReference type="ARBA" id="ARBA00004651"/>
    </source>
</evidence>
<dbReference type="InterPro" id="IPR032816">
    <property type="entry name" value="VTT_dom"/>
</dbReference>
<feature type="transmembrane region" description="Helical" evidence="7">
    <location>
        <begin position="61"/>
        <end position="78"/>
    </location>
</feature>
<keyword evidence="10" id="KW-1185">Reference proteome</keyword>
<reference evidence="9 10" key="1">
    <citation type="submission" date="2024-04" db="EMBL/GenBank/DDBJ databases">
        <title>A novel species isolated from cricket.</title>
        <authorList>
            <person name="Wang H.-C."/>
        </authorList>
    </citation>
    <scope>NUCLEOTIDE SEQUENCE [LARGE SCALE GENOMIC DNA]</scope>
    <source>
        <strain evidence="9 10">WL0021</strain>
    </source>
</reference>
<evidence type="ECO:0000259" key="8">
    <source>
        <dbReference type="Pfam" id="PF09335"/>
    </source>
</evidence>
<keyword evidence="3 7" id="KW-1003">Cell membrane</keyword>
<feature type="transmembrane region" description="Helical" evidence="7">
    <location>
        <begin position="129"/>
        <end position="147"/>
    </location>
</feature>
<comment type="caution">
    <text evidence="9">The sequence shown here is derived from an EMBL/GenBank/DDBJ whole genome shotgun (WGS) entry which is preliminary data.</text>
</comment>
<evidence type="ECO:0000313" key="10">
    <source>
        <dbReference type="Proteomes" id="UP001418637"/>
    </source>
</evidence>
<evidence type="ECO:0000256" key="6">
    <source>
        <dbReference type="ARBA" id="ARBA00023136"/>
    </source>
</evidence>
<comment type="similarity">
    <text evidence="2 7">Belongs to the DedA family.</text>
</comment>
<dbReference type="PANTHER" id="PTHR30353:SF15">
    <property type="entry name" value="INNER MEMBRANE PROTEIN YABI"/>
    <property type="match status" value="1"/>
</dbReference>
<feature type="domain" description="VTT" evidence="8">
    <location>
        <begin position="41"/>
        <end position="162"/>
    </location>
</feature>
<evidence type="ECO:0000256" key="7">
    <source>
        <dbReference type="RuleBase" id="RU367016"/>
    </source>
</evidence>
<organism evidence="9 10">
    <name type="scientific">Hohaiivirga grylli</name>
    <dbReference type="NCBI Taxonomy" id="3133970"/>
    <lineage>
        <taxon>Bacteria</taxon>
        <taxon>Pseudomonadati</taxon>
        <taxon>Pseudomonadota</taxon>
        <taxon>Alphaproteobacteria</taxon>
        <taxon>Hyphomicrobiales</taxon>
        <taxon>Methylobacteriaceae</taxon>
        <taxon>Hohaiivirga</taxon>
    </lineage>
</organism>
<comment type="subcellular location">
    <subcellularLocation>
        <location evidence="1 7">Cell membrane</location>
        <topology evidence="1 7">Multi-pass membrane protein</topology>
    </subcellularLocation>
</comment>
<name>A0ABV0BMD6_9HYPH</name>